<comment type="caution">
    <text evidence="2">The sequence shown here is derived from an EMBL/GenBank/DDBJ whole genome shotgun (WGS) entry which is preliminary data.</text>
</comment>
<dbReference type="AlphaFoldDB" id="A0A9X0U4J1"/>
<protein>
    <submittedName>
        <fullName evidence="2">Uncharacterized protein</fullName>
    </submittedName>
</protein>
<dbReference type="Proteomes" id="UP000535182">
    <property type="component" value="Unassembled WGS sequence"/>
</dbReference>
<comment type="similarity">
    <text evidence="1">Belongs to the OprB family.</text>
</comment>
<keyword evidence="3" id="KW-1185">Reference proteome</keyword>
<dbReference type="EMBL" id="JACHEB010000006">
    <property type="protein sequence ID" value="MBB5329378.1"/>
    <property type="molecule type" value="Genomic_DNA"/>
</dbReference>
<sequence length="144" mass="16264">MVWNLRKANTSNLEFELHRGLLPKKDGIIRLLAYVNNANMGIYRYANEQYLQGTVAQPDIDNDPFQVTTKYGFGINMEQALSKDVTAYGRFGWDNGKTESWSFTEIDQRSPAASAWSGTHGNEITTARVSRLPQTELRKTTSSI</sequence>
<evidence type="ECO:0000313" key="3">
    <source>
        <dbReference type="Proteomes" id="UP000535182"/>
    </source>
</evidence>
<dbReference type="InterPro" id="IPR038673">
    <property type="entry name" value="OprB_sf"/>
</dbReference>
<accession>A0A9X0U4J1</accession>
<dbReference type="Gene3D" id="2.40.160.180">
    <property type="entry name" value="Carbohydrate-selective porin OprB"/>
    <property type="match status" value="1"/>
</dbReference>
<reference evidence="2 3" key="1">
    <citation type="submission" date="2020-08" db="EMBL/GenBank/DDBJ databases">
        <title>Genomic Encyclopedia of Type Strains, Phase IV (KMG-V): Genome sequencing to study the core and pangenomes of soil and plant-associated prokaryotes.</title>
        <authorList>
            <person name="Whitman W."/>
        </authorList>
    </citation>
    <scope>NUCLEOTIDE SEQUENCE [LARGE SCALE GENOMIC DNA]</scope>
    <source>
        <strain evidence="2 3">X5P2</strain>
    </source>
</reference>
<proteinExistence type="inferred from homology"/>
<organism evidence="2 3">
    <name type="scientific">Tunturiibacter gelidiferens</name>
    <dbReference type="NCBI Taxonomy" id="3069689"/>
    <lineage>
        <taxon>Bacteria</taxon>
        <taxon>Pseudomonadati</taxon>
        <taxon>Acidobacteriota</taxon>
        <taxon>Terriglobia</taxon>
        <taxon>Terriglobales</taxon>
        <taxon>Acidobacteriaceae</taxon>
        <taxon>Tunturiibacter</taxon>
    </lineage>
</organism>
<evidence type="ECO:0000313" key="2">
    <source>
        <dbReference type="EMBL" id="MBB5329378.1"/>
    </source>
</evidence>
<dbReference type="RefSeq" id="WP_260698280.1">
    <property type="nucleotide sequence ID" value="NZ_JACHEB010000006.1"/>
</dbReference>
<evidence type="ECO:0000256" key="1">
    <source>
        <dbReference type="ARBA" id="ARBA00008769"/>
    </source>
</evidence>
<gene>
    <name evidence="2" type="ORF">HDF14_002996</name>
</gene>
<name>A0A9X0U4J1_9BACT</name>